<name>A0ABU6S1Q9_9FABA</name>
<reference evidence="2 3" key="1">
    <citation type="journal article" date="2023" name="Plants (Basel)">
        <title>Bridging the Gap: Combining Genomics and Transcriptomics Approaches to Understand Stylosanthes scabra, an Orphan Legume from the Brazilian Caatinga.</title>
        <authorList>
            <person name="Ferreira-Neto J.R.C."/>
            <person name="da Silva M.D."/>
            <person name="Binneck E."/>
            <person name="de Melo N.F."/>
            <person name="da Silva R.H."/>
            <person name="de Melo A.L.T.M."/>
            <person name="Pandolfi V."/>
            <person name="Bustamante F.O."/>
            <person name="Brasileiro-Vidal A.C."/>
            <person name="Benko-Iseppon A.M."/>
        </authorList>
    </citation>
    <scope>NUCLEOTIDE SEQUENCE [LARGE SCALE GENOMIC DNA]</scope>
    <source>
        <tissue evidence="2">Leaves</tissue>
    </source>
</reference>
<dbReference type="EMBL" id="JASCZI010042011">
    <property type="protein sequence ID" value="MED6130140.1"/>
    <property type="molecule type" value="Genomic_DNA"/>
</dbReference>
<evidence type="ECO:0000313" key="3">
    <source>
        <dbReference type="Proteomes" id="UP001341840"/>
    </source>
</evidence>
<accession>A0ABU6S1Q9</accession>
<feature type="region of interest" description="Disordered" evidence="1">
    <location>
        <begin position="27"/>
        <end position="51"/>
    </location>
</feature>
<protein>
    <submittedName>
        <fullName evidence="2">Uncharacterized protein</fullName>
    </submittedName>
</protein>
<evidence type="ECO:0000256" key="1">
    <source>
        <dbReference type="SAM" id="MobiDB-lite"/>
    </source>
</evidence>
<comment type="caution">
    <text evidence="2">The sequence shown here is derived from an EMBL/GenBank/DDBJ whole genome shotgun (WGS) entry which is preliminary data.</text>
</comment>
<organism evidence="2 3">
    <name type="scientific">Stylosanthes scabra</name>
    <dbReference type="NCBI Taxonomy" id="79078"/>
    <lineage>
        <taxon>Eukaryota</taxon>
        <taxon>Viridiplantae</taxon>
        <taxon>Streptophyta</taxon>
        <taxon>Embryophyta</taxon>
        <taxon>Tracheophyta</taxon>
        <taxon>Spermatophyta</taxon>
        <taxon>Magnoliopsida</taxon>
        <taxon>eudicotyledons</taxon>
        <taxon>Gunneridae</taxon>
        <taxon>Pentapetalae</taxon>
        <taxon>rosids</taxon>
        <taxon>fabids</taxon>
        <taxon>Fabales</taxon>
        <taxon>Fabaceae</taxon>
        <taxon>Papilionoideae</taxon>
        <taxon>50 kb inversion clade</taxon>
        <taxon>dalbergioids sensu lato</taxon>
        <taxon>Dalbergieae</taxon>
        <taxon>Pterocarpus clade</taxon>
        <taxon>Stylosanthes</taxon>
    </lineage>
</organism>
<keyword evidence="3" id="KW-1185">Reference proteome</keyword>
<gene>
    <name evidence="2" type="ORF">PIB30_115108</name>
</gene>
<feature type="non-terminal residue" evidence="2">
    <location>
        <position position="51"/>
    </location>
</feature>
<dbReference type="Proteomes" id="UP001341840">
    <property type="component" value="Unassembled WGS sequence"/>
</dbReference>
<evidence type="ECO:0000313" key="2">
    <source>
        <dbReference type="EMBL" id="MED6130140.1"/>
    </source>
</evidence>
<proteinExistence type="predicted"/>
<sequence>MTLDMYFKVHGIDLDIQEDEDVVYNNHVEDVENEEDNGADPNGNGEKSNDQ</sequence>